<organism evidence="1 2">
    <name type="scientific">Novosphingobium pentaromativorans US6-1</name>
    <dbReference type="NCBI Taxonomy" id="1088721"/>
    <lineage>
        <taxon>Bacteria</taxon>
        <taxon>Pseudomonadati</taxon>
        <taxon>Pseudomonadota</taxon>
        <taxon>Alphaproteobacteria</taxon>
        <taxon>Sphingomonadales</taxon>
        <taxon>Sphingomonadaceae</taxon>
        <taxon>Novosphingobium</taxon>
    </lineage>
</organism>
<keyword evidence="2" id="KW-1185">Reference proteome</keyword>
<protein>
    <submittedName>
        <fullName evidence="1">Uncharacterized protein</fullName>
    </submittedName>
</protein>
<dbReference type="eggNOG" id="ENOG502ZV0X">
    <property type="taxonomic scope" value="Bacteria"/>
</dbReference>
<dbReference type="Proteomes" id="UP000004030">
    <property type="component" value="Unassembled WGS sequence"/>
</dbReference>
<reference evidence="1 2" key="1">
    <citation type="journal article" date="2012" name="J. Bacteriol.">
        <title>Genome sequence of benzo(a)pyrene-degrading bacterium Novosphingobium pentaromativorans US6-1.</title>
        <authorList>
            <person name="Luo Y.R."/>
            <person name="Kang S.G."/>
            <person name="Kim S.J."/>
            <person name="Kim M.R."/>
            <person name="Li N."/>
            <person name="Lee J.H."/>
            <person name="Kwon K.K."/>
        </authorList>
    </citation>
    <scope>NUCLEOTIDE SEQUENCE [LARGE SCALE GENOMIC DNA]</scope>
    <source>
        <strain evidence="1 2">US6-1</strain>
    </source>
</reference>
<dbReference type="RefSeq" id="WP_007015703.1">
    <property type="nucleotide sequence ID" value="NZ_CP009295.1"/>
</dbReference>
<dbReference type="KEGG" id="npn:JI59_25410"/>
<evidence type="ECO:0000313" key="1">
    <source>
        <dbReference type="EMBL" id="EHJ58228.1"/>
    </source>
</evidence>
<name>G6EKC5_9SPHN</name>
<gene>
    <name evidence="1" type="ORF">NSU_4796</name>
</gene>
<proteinExistence type="predicted"/>
<dbReference type="EMBL" id="AGFM01000093">
    <property type="protein sequence ID" value="EHJ58228.1"/>
    <property type="molecule type" value="Genomic_DNA"/>
</dbReference>
<sequence>MPWTTQRVRSRMMALALAIGAEIDPESRERAGTLAGTITMSFAQLLIAGTSCPRPWLFPEMIQLARETGLEVVLLRFDVTRGVSFDILLQDRRHILCGYAPWRGAGGDLWFVPTLGKGPYLRALPTGLAREREAPFIDREDREAGIILTMEKPIFEAGF</sequence>
<accession>G6EKC5</accession>
<dbReference type="AlphaFoldDB" id="G6EKC5"/>
<evidence type="ECO:0000313" key="2">
    <source>
        <dbReference type="Proteomes" id="UP000004030"/>
    </source>
</evidence>
<dbReference type="PATRIC" id="fig|1088721.3.peg.4709"/>
<comment type="caution">
    <text evidence="1">The sequence shown here is derived from an EMBL/GenBank/DDBJ whole genome shotgun (WGS) entry which is preliminary data.</text>
</comment>